<dbReference type="Gene3D" id="2.60.40.1890">
    <property type="entry name" value="PCu(A)C copper chaperone"/>
    <property type="match status" value="1"/>
</dbReference>
<gene>
    <name evidence="2" type="ORF">IEQ31_05195</name>
</gene>
<organism evidence="2 3">
    <name type="scientific">Microbispora bryophytorum subsp. camponoti</name>
    <dbReference type="NCBI Taxonomy" id="1677852"/>
    <lineage>
        <taxon>Bacteria</taxon>
        <taxon>Bacillati</taxon>
        <taxon>Actinomycetota</taxon>
        <taxon>Actinomycetes</taxon>
        <taxon>Streptosporangiales</taxon>
        <taxon>Streptosporangiaceae</taxon>
        <taxon>Microbispora</taxon>
    </lineage>
</organism>
<comment type="caution">
    <text evidence="2">The sequence shown here is derived from an EMBL/GenBank/DDBJ whole genome shotgun (WGS) entry which is preliminary data.</text>
</comment>
<dbReference type="InterPro" id="IPR007410">
    <property type="entry name" value="LpqE-like"/>
</dbReference>
<keyword evidence="3" id="KW-1185">Reference proteome</keyword>
<feature type="signal peptide" evidence="1">
    <location>
        <begin position="1"/>
        <end position="24"/>
    </location>
</feature>
<accession>A0ABR8KUY8</accession>
<reference evidence="2 3" key="1">
    <citation type="submission" date="2020-09" db="EMBL/GenBank/DDBJ databases">
        <title>Actinomycete isolated from the Camponotus japonicus Mayr.</title>
        <authorList>
            <person name="Gong X."/>
        </authorList>
    </citation>
    <scope>NUCLEOTIDE SEQUENCE [LARGE SCALE GENOMIC DNA]</scope>
    <source>
        <strain evidence="2 3">2C-HV3</strain>
    </source>
</reference>
<dbReference type="InterPro" id="IPR036182">
    <property type="entry name" value="PCuAC_sf"/>
</dbReference>
<feature type="chain" id="PRO_5045321580" evidence="1">
    <location>
        <begin position="25"/>
        <end position="207"/>
    </location>
</feature>
<dbReference type="Proteomes" id="UP000653231">
    <property type="component" value="Unassembled WGS sequence"/>
</dbReference>
<keyword evidence="1" id="KW-0732">Signal</keyword>
<dbReference type="PANTHER" id="PTHR36302">
    <property type="entry name" value="BLR7088 PROTEIN"/>
    <property type="match status" value="1"/>
</dbReference>
<proteinExistence type="predicted"/>
<protein>
    <submittedName>
        <fullName evidence="2">Copper chaperone PCu(A)C</fullName>
    </submittedName>
</protein>
<dbReference type="RefSeq" id="WP_191050357.1">
    <property type="nucleotide sequence ID" value="NZ_JACXRZ010000003.1"/>
</dbReference>
<name>A0ABR8KUY8_9ACTN</name>
<evidence type="ECO:0000313" key="3">
    <source>
        <dbReference type="Proteomes" id="UP000653231"/>
    </source>
</evidence>
<sequence>MTITTVNRVLPAALIALLAAGACSAPSSTVTDAIPHTVTGTAATATTAATAAPTATATTIAAATATTASPAPASAATAPLSISDPWVKTAHSGMSAAFATLVNTTGEAVTVVAASTPVSSSVELHEVVGDGGTTTMRRKQDGFVIPAGGRHVLQPGGDHIMLMGVRTAVEPGAEVPFTLTLKDGRTVSFMAVAKDFAGANESYAPHE</sequence>
<evidence type="ECO:0000313" key="2">
    <source>
        <dbReference type="EMBL" id="MBD3142578.1"/>
    </source>
</evidence>
<dbReference type="EMBL" id="JACXRZ010000003">
    <property type="protein sequence ID" value="MBD3142578.1"/>
    <property type="molecule type" value="Genomic_DNA"/>
</dbReference>
<dbReference type="Pfam" id="PF04314">
    <property type="entry name" value="PCuAC"/>
    <property type="match status" value="1"/>
</dbReference>
<dbReference type="PANTHER" id="PTHR36302:SF1">
    <property type="entry name" value="COPPER CHAPERONE PCU(A)C"/>
    <property type="match status" value="1"/>
</dbReference>
<dbReference type="SUPFAM" id="SSF110087">
    <property type="entry name" value="DR1885-like metal-binding protein"/>
    <property type="match status" value="1"/>
</dbReference>
<evidence type="ECO:0000256" key="1">
    <source>
        <dbReference type="SAM" id="SignalP"/>
    </source>
</evidence>
<dbReference type="InterPro" id="IPR058248">
    <property type="entry name" value="Lxx211020-like"/>
</dbReference>